<keyword evidence="3" id="KW-0378">Hydrolase</keyword>
<evidence type="ECO:0000256" key="2">
    <source>
        <dbReference type="ARBA" id="ARBA00013064"/>
    </source>
</evidence>
<protein>
    <recommendedName>
        <fullName evidence="2">protein-tyrosine-phosphatase</fullName>
        <ecNumber evidence="2">3.1.3.48</ecNumber>
    </recommendedName>
</protein>
<gene>
    <name evidence="5" type="ORF">Q0590_04795</name>
</gene>
<comment type="similarity">
    <text evidence="1">Belongs to the metallo-dependent hydrolases superfamily. CpsB/CapC family.</text>
</comment>
<proteinExistence type="inferred from homology"/>
<dbReference type="Gene3D" id="3.20.20.140">
    <property type="entry name" value="Metal-dependent hydrolases"/>
    <property type="match status" value="1"/>
</dbReference>
<evidence type="ECO:0000256" key="4">
    <source>
        <dbReference type="ARBA" id="ARBA00051722"/>
    </source>
</evidence>
<dbReference type="PANTHER" id="PTHR39181">
    <property type="entry name" value="TYROSINE-PROTEIN PHOSPHATASE YWQE"/>
    <property type="match status" value="1"/>
</dbReference>
<accession>A0ABT8R4J5</accession>
<dbReference type="EC" id="3.1.3.48" evidence="2"/>
<dbReference type="Proteomes" id="UP001168528">
    <property type="component" value="Unassembled WGS sequence"/>
</dbReference>
<evidence type="ECO:0000313" key="5">
    <source>
        <dbReference type="EMBL" id="MDO1445555.1"/>
    </source>
</evidence>
<dbReference type="InterPro" id="IPR016195">
    <property type="entry name" value="Pol/histidinol_Pase-like"/>
</dbReference>
<evidence type="ECO:0000256" key="1">
    <source>
        <dbReference type="ARBA" id="ARBA00005750"/>
    </source>
</evidence>
<comment type="catalytic activity">
    <reaction evidence="4">
        <text>O-phospho-L-tyrosyl-[protein] + H2O = L-tyrosyl-[protein] + phosphate</text>
        <dbReference type="Rhea" id="RHEA:10684"/>
        <dbReference type="Rhea" id="RHEA-COMP:10136"/>
        <dbReference type="Rhea" id="RHEA-COMP:20101"/>
        <dbReference type="ChEBI" id="CHEBI:15377"/>
        <dbReference type="ChEBI" id="CHEBI:43474"/>
        <dbReference type="ChEBI" id="CHEBI:46858"/>
        <dbReference type="ChEBI" id="CHEBI:61978"/>
        <dbReference type="EC" id="3.1.3.48"/>
    </reaction>
</comment>
<reference evidence="5" key="1">
    <citation type="submission" date="2023-07" db="EMBL/GenBank/DDBJ databases">
        <title>The genome sequence of Rhodocytophaga aerolata KACC 12507.</title>
        <authorList>
            <person name="Zhang X."/>
        </authorList>
    </citation>
    <scope>NUCLEOTIDE SEQUENCE</scope>
    <source>
        <strain evidence="5">KACC 12507</strain>
    </source>
</reference>
<dbReference type="PANTHER" id="PTHR39181:SF1">
    <property type="entry name" value="TYROSINE-PROTEIN PHOSPHATASE YWQE"/>
    <property type="match status" value="1"/>
</dbReference>
<comment type="caution">
    <text evidence="5">The sequence shown here is derived from an EMBL/GenBank/DDBJ whole genome shotgun (WGS) entry which is preliminary data.</text>
</comment>
<sequence length="247" mass="28426">MMSFFNKLTGRSDKGPPKRVLTSDMHAHFLPGIDDGASSMEESLFLIKKLMDCGYTKLVATPHVMNDFFKNTPEIIYSKLFEVKEAVVAEGWDIEIEAAAEYYLDEWFMGMLQNNNPLLTFGDRYLLFETSFINQPAQLHEAIFLMQSLSYKPVLAHPERYVYFQDNFEKCAELYRNGVLLQININSLSGYYSTPAQLLAEKLIDKKMVHFAGTDCHALKHVKALELSRTKKYYTKLLDSELLNYAL</sequence>
<dbReference type="PIRSF" id="PIRSF016557">
    <property type="entry name" value="Caps_synth_CpsB"/>
    <property type="match status" value="1"/>
</dbReference>
<name>A0ABT8R4J5_9BACT</name>
<dbReference type="RefSeq" id="WP_302036359.1">
    <property type="nucleotide sequence ID" value="NZ_JAUKPO010000002.1"/>
</dbReference>
<dbReference type="SUPFAM" id="SSF89550">
    <property type="entry name" value="PHP domain-like"/>
    <property type="match status" value="1"/>
</dbReference>
<dbReference type="Pfam" id="PF19567">
    <property type="entry name" value="CpsB_CapC"/>
    <property type="match status" value="1"/>
</dbReference>
<keyword evidence="6" id="KW-1185">Reference proteome</keyword>
<dbReference type="InterPro" id="IPR016667">
    <property type="entry name" value="Caps_polysacc_synth_CpsB/CapC"/>
</dbReference>
<dbReference type="EMBL" id="JAUKPO010000002">
    <property type="protein sequence ID" value="MDO1445555.1"/>
    <property type="molecule type" value="Genomic_DNA"/>
</dbReference>
<organism evidence="5 6">
    <name type="scientific">Rhodocytophaga aerolata</name>
    <dbReference type="NCBI Taxonomy" id="455078"/>
    <lineage>
        <taxon>Bacteria</taxon>
        <taxon>Pseudomonadati</taxon>
        <taxon>Bacteroidota</taxon>
        <taxon>Cytophagia</taxon>
        <taxon>Cytophagales</taxon>
        <taxon>Rhodocytophagaceae</taxon>
        <taxon>Rhodocytophaga</taxon>
    </lineage>
</organism>
<evidence type="ECO:0000313" key="6">
    <source>
        <dbReference type="Proteomes" id="UP001168528"/>
    </source>
</evidence>
<evidence type="ECO:0000256" key="3">
    <source>
        <dbReference type="ARBA" id="ARBA00022801"/>
    </source>
</evidence>